<reference evidence="2" key="1">
    <citation type="journal article" date="2022" name="G3 (Bethesda)">
        <title>High quality genome of the basidiomycete yeast Dioszegia hungarica PDD-24b-2 isolated from cloud water.</title>
        <authorList>
            <person name="Jarrige D."/>
            <person name="Haridas S."/>
            <person name="Bleykasten-Grosshans C."/>
            <person name="Joly M."/>
            <person name="Nadalig T."/>
            <person name="Sancelme M."/>
            <person name="Vuilleumier S."/>
            <person name="Grigoriev I.V."/>
            <person name="Amato P."/>
            <person name="Bringel F."/>
        </authorList>
    </citation>
    <scope>NUCLEOTIDE SEQUENCE</scope>
    <source>
        <strain evidence="2">PDD-24b-2</strain>
    </source>
</reference>
<feature type="compositionally biased region" description="Basic and acidic residues" evidence="1">
    <location>
        <begin position="334"/>
        <end position="343"/>
    </location>
</feature>
<dbReference type="AlphaFoldDB" id="A0AA38LXI6"/>
<gene>
    <name evidence="2" type="ORF">MKK02DRAFT_31530</name>
</gene>
<dbReference type="RefSeq" id="XP_052947786.1">
    <property type="nucleotide sequence ID" value="XM_053088317.1"/>
</dbReference>
<dbReference type="GeneID" id="77727522"/>
<evidence type="ECO:0000313" key="3">
    <source>
        <dbReference type="Proteomes" id="UP001164286"/>
    </source>
</evidence>
<name>A0AA38LXI6_9TREE</name>
<evidence type="ECO:0000313" key="2">
    <source>
        <dbReference type="EMBL" id="KAI9638009.1"/>
    </source>
</evidence>
<dbReference type="EMBL" id="JAKWFO010000003">
    <property type="protein sequence ID" value="KAI9638009.1"/>
    <property type="molecule type" value="Genomic_DNA"/>
</dbReference>
<evidence type="ECO:0000256" key="1">
    <source>
        <dbReference type="SAM" id="MobiDB-lite"/>
    </source>
</evidence>
<accession>A0AA38LXI6</accession>
<feature type="region of interest" description="Disordered" evidence="1">
    <location>
        <begin position="70"/>
        <end position="92"/>
    </location>
</feature>
<feature type="region of interest" description="Disordered" evidence="1">
    <location>
        <begin position="300"/>
        <end position="343"/>
    </location>
</feature>
<sequence length="343" mass="36451">MAPPLSRLFPAPLPALLGATPPPPSLLSGASHQSTLRTALKSSARLAEVNLAHTGPSYTARTARTAVPAAQHPFPRPHPPPHRGQARSQPLPPARLGATYTHTLHPRYPAWSAIPEIVKAQNRPARKCMYLGLDPSMSADPASLFRPGADTSSRGGDVRLGDILALSFPTPPEERVRAAPRPARPLSSRVIIRMSAQIIQIPSAVAHPTMEESSASALQTASSPTAAGAPILTPASAVLPSPHHLHHEMHRRLSEHFDDRLGALKHSSDVTDEGAKKEWDIRMPVKEGEVVVSSAAARSLRIPPRHGDHPSPSPPPLLHGHSGLCPISTGTKAAPDDLDKPVQ</sequence>
<keyword evidence="3" id="KW-1185">Reference proteome</keyword>
<organism evidence="2 3">
    <name type="scientific">Dioszegia hungarica</name>
    <dbReference type="NCBI Taxonomy" id="4972"/>
    <lineage>
        <taxon>Eukaryota</taxon>
        <taxon>Fungi</taxon>
        <taxon>Dikarya</taxon>
        <taxon>Basidiomycota</taxon>
        <taxon>Agaricomycotina</taxon>
        <taxon>Tremellomycetes</taxon>
        <taxon>Tremellales</taxon>
        <taxon>Bulleribasidiaceae</taxon>
        <taxon>Dioszegia</taxon>
    </lineage>
</organism>
<comment type="caution">
    <text evidence="2">The sequence shown here is derived from an EMBL/GenBank/DDBJ whole genome shotgun (WGS) entry which is preliminary data.</text>
</comment>
<protein>
    <submittedName>
        <fullName evidence="2">Uncharacterized protein</fullName>
    </submittedName>
</protein>
<proteinExistence type="predicted"/>
<dbReference type="Proteomes" id="UP001164286">
    <property type="component" value="Unassembled WGS sequence"/>
</dbReference>